<evidence type="ECO:0000256" key="2">
    <source>
        <dbReference type="ARBA" id="ARBA00022786"/>
    </source>
</evidence>
<dbReference type="Pfam" id="PF00179">
    <property type="entry name" value="UQ_con"/>
    <property type="match status" value="1"/>
</dbReference>
<dbReference type="Proteomes" id="UP001392437">
    <property type="component" value="Unassembled WGS sequence"/>
</dbReference>
<dbReference type="InterPro" id="IPR000608">
    <property type="entry name" value="UBC"/>
</dbReference>
<name>A0AAW0Q9W4_9PEZI</name>
<dbReference type="Gene3D" id="3.10.110.10">
    <property type="entry name" value="Ubiquitin Conjugating Enzyme"/>
    <property type="match status" value="1"/>
</dbReference>
<feature type="domain" description="UBC core" evidence="4">
    <location>
        <begin position="425"/>
        <end position="590"/>
    </location>
</feature>
<dbReference type="AlphaFoldDB" id="A0AAW0Q9W4"/>
<gene>
    <name evidence="5" type="ORF">PG999_013006</name>
</gene>
<dbReference type="SMART" id="SM00212">
    <property type="entry name" value="UBCc"/>
    <property type="match status" value="1"/>
</dbReference>
<organism evidence="5 6">
    <name type="scientific">Apiospora kogelbergensis</name>
    <dbReference type="NCBI Taxonomy" id="1337665"/>
    <lineage>
        <taxon>Eukaryota</taxon>
        <taxon>Fungi</taxon>
        <taxon>Dikarya</taxon>
        <taxon>Ascomycota</taxon>
        <taxon>Pezizomycotina</taxon>
        <taxon>Sordariomycetes</taxon>
        <taxon>Xylariomycetidae</taxon>
        <taxon>Amphisphaeriales</taxon>
        <taxon>Apiosporaceae</taxon>
        <taxon>Apiospora</taxon>
    </lineage>
</organism>
<feature type="compositionally biased region" description="Basic residues" evidence="3">
    <location>
        <begin position="1"/>
        <end position="14"/>
    </location>
</feature>
<evidence type="ECO:0000256" key="3">
    <source>
        <dbReference type="SAM" id="MobiDB-lite"/>
    </source>
</evidence>
<keyword evidence="2" id="KW-0833">Ubl conjugation pathway</keyword>
<dbReference type="InterPro" id="IPR016135">
    <property type="entry name" value="UBQ-conjugating_enzyme/RWD"/>
</dbReference>
<dbReference type="GO" id="GO:0016740">
    <property type="term" value="F:transferase activity"/>
    <property type="evidence" value="ECO:0007669"/>
    <property type="project" value="UniProtKB-KW"/>
</dbReference>
<protein>
    <recommendedName>
        <fullName evidence="4">UBC core domain-containing protein</fullName>
    </recommendedName>
</protein>
<keyword evidence="6" id="KW-1185">Reference proteome</keyword>
<dbReference type="SUPFAM" id="SSF54495">
    <property type="entry name" value="UBC-like"/>
    <property type="match status" value="1"/>
</dbReference>
<reference evidence="5 6" key="1">
    <citation type="submission" date="2023-01" db="EMBL/GenBank/DDBJ databases">
        <title>Analysis of 21 Apiospora genomes using comparative genomics revels a genus with tremendous synthesis potential of carbohydrate active enzymes and secondary metabolites.</title>
        <authorList>
            <person name="Sorensen T."/>
        </authorList>
    </citation>
    <scope>NUCLEOTIDE SEQUENCE [LARGE SCALE GENOMIC DNA]</scope>
    <source>
        <strain evidence="5 6">CBS 117206</strain>
    </source>
</reference>
<evidence type="ECO:0000313" key="6">
    <source>
        <dbReference type="Proteomes" id="UP001392437"/>
    </source>
</evidence>
<proteinExistence type="predicted"/>
<feature type="compositionally biased region" description="Low complexity" evidence="3">
    <location>
        <begin position="15"/>
        <end position="32"/>
    </location>
</feature>
<dbReference type="PROSITE" id="PS50127">
    <property type="entry name" value="UBC_2"/>
    <property type="match status" value="1"/>
</dbReference>
<evidence type="ECO:0000259" key="4">
    <source>
        <dbReference type="PROSITE" id="PS50127"/>
    </source>
</evidence>
<evidence type="ECO:0000256" key="1">
    <source>
        <dbReference type="ARBA" id="ARBA00022679"/>
    </source>
</evidence>
<dbReference type="PANTHER" id="PTHR46116">
    <property type="entry name" value="(E3-INDEPENDENT) E2 UBIQUITIN-CONJUGATING ENZYME"/>
    <property type="match status" value="1"/>
</dbReference>
<comment type="caution">
    <text evidence="5">The sequence shown here is derived from an EMBL/GenBank/DDBJ whole genome shotgun (WGS) entry which is preliminary data.</text>
</comment>
<sequence length="629" mass="70099">MFFKLHLKKKKKKNLQAPEPQQQQQPAPSTSAKPPPAVVNPDTPKNRRHSVVVPRAPEDNHMALKKFISSKVPGRCAGCLGPMELNADNVTNSVQQWWNDIEKGSLTSEKVDLACDLDKLPKIRVSGTNVTIHHCCARGQDLITWALACATSRFKPLATEWVLSSTGESDSSTNAAGVGYGCISASKQKYAQPVKSLPIFKNQEKEIKTLELRFRLVAALLPSLANDASQVGLFAFMLARSDLLIHAGNLLGNDCLEDIKKQYQLCDGVLDFIEALASHPTLASLVTQDRQIFDSRGRLDQLSFAPYMKIDSKVNALSTGKSLSSMLATILPQSEAMLQYAKSYQLGDAEMQSWNSRLVRIAQLYCDKAVPVKKSLLPTPAAPTQSFVDYHRENRVAEIPDSEALLTFFYKGEAEKAATQVPPRHRMKRMVRELAILQTSLPEGIFVRHGSSRPDVLKVLIIGPQDTPYADGFFLFDMFLPVEFPQQAPLVRFCVLPQSAAHVGFNPNLYSNGYVCLSLLGTWSGEPWRPEQSTLLQVLVSIQSMIFCANPWYNEPGREKDNARSKSYNEMVRQMTLEDAICPWIKTMATPNSATKEKETTTIPNFDPLWKDVAVTYFGKDSKYGKKLR</sequence>
<evidence type="ECO:0000313" key="5">
    <source>
        <dbReference type="EMBL" id="KAK8097062.1"/>
    </source>
</evidence>
<accession>A0AAW0Q9W4</accession>
<feature type="region of interest" description="Disordered" evidence="3">
    <location>
        <begin position="1"/>
        <end position="49"/>
    </location>
</feature>
<keyword evidence="1" id="KW-0808">Transferase</keyword>
<dbReference type="PANTHER" id="PTHR46116:SF39">
    <property type="entry name" value="BACULOVIRAL IAP REPEAT-CONTAINING PROTEIN 6"/>
    <property type="match status" value="1"/>
</dbReference>
<dbReference type="EMBL" id="JAQQWP010000010">
    <property type="protein sequence ID" value="KAK8097062.1"/>
    <property type="molecule type" value="Genomic_DNA"/>
</dbReference>